<dbReference type="AlphaFoldDB" id="A0A2N0TUD9"/>
<protein>
    <recommendedName>
        <fullName evidence="1">HNH domain-containing protein</fullName>
    </recommendedName>
</protein>
<dbReference type="Gene3D" id="1.10.30.50">
    <property type="match status" value="1"/>
</dbReference>
<dbReference type="Proteomes" id="UP000232673">
    <property type="component" value="Unassembled WGS sequence"/>
</dbReference>
<dbReference type="RefSeq" id="WP_079711989.1">
    <property type="nucleotide sequence ID" value="NZ_FUZC01000002.1"/>
</dbReference>
<dbReference type="EMBL" id="LKTS01000023">
    <property type="protein sequence ID" value="PKD18359.1"/>
    <property type="molecule type" value="Genomic_DNA"/>
</dbReference>
<evidence type="ECO:0000313" key="3">
    <source>
        <dbReference type="Proteomes" id="UP000232673"/>
    </source>
</evidence>
<evidence type="ECO:0000259" key="1">
    <source>
        <dbReference type="Pfam" id="PF01844"/>
    </source>
</evidence>
<dbReference type="GO" id="GO:0003676">
    <property type="term" value="F:nucleic acid binding"/>
    <property type="evidence" value="ECO:0007669"/>
    <property type="project" value="InterPro"/>
</dbReference>
<gene>
    <name evidence="2" type="ORF">APR41_04190</name>
</gene>
<dbReference type="GO" id="GO:0004519">
    <property type="term" value="F:endonuclease activity"/>
    <property type="evidence" value="ECO:0007669"/>
    <property type="project" value="InterPro"/>
</dbReference>
<comment type="caution">
    <text evidence="2">The sequence shown here is derived from an EMBL/GenBank/DDBJ whole genome shotgun (WGS) entry which is preliminary data.</text>
</comment>
<proteinExistence type="predicted"/>
<accession>A0A2N0TUD9</accession>
<name>A0A2N0TUD9_9FLAO</name>
<feature type="domain" description="HNH" evidence="1">
    <location>
        <begin position="44"/>
        <end position="88"/>
    </location>
</feature>
<reference evidence="2 3" key="1">
    <citation type="submission" date="2015-10" db="EMBL/GenBank/DDBJ databases">
        <title>Draft genome sequence of Salegentibacter salinarum KCTC 12975.</title>
        <authorList>
            <person name="Lin W."/>
            <person name="Zheng Q."/>
        </authorList>
    </citation>
    <scope>NUCLEOTIDE SEQUENCE [LARGE SCALE GENOMIC DNA]</scope>
    <source>
        <strain evidence="2 3">KCTC 12975</strain>
    </source>
</reference>
<organism evidence="2 3">
    <name type="scientific">Salegentibacter salinarum</name>
    <dbReference type="NCBI Taxonomy" id="447422"/>
    <lineage>
        <taxon>Bacteria</taxon>
        <taxon>Pseudomonadati</taxon>
        <taxon>Bacteroidota</taxon>
        <taxon>Flavobacteriia</taxon>
        <taxon>Flavobacteriales</taxon>
        <taxon>Flavobacteriaceae</taxon>
        <taxon>Salegentibacter</taxon>
    </lineage>
</organism>
<evidence type="ECO:0000313" key="2">
    <source>
        <dbReference type="EMBL" id="PKD18359.1"/>
    </source>
</evidence>
<dbReference type="OrthoDB" id="9764212at2"/>
<dbReference type="InterPro" id="IPR003615">
    <property type="entry name" value="HNH_nuc"/>
</dbReference>
<keyword evidence="3" id="KW-1185">Reference proteome</keyword>
<dbReference type="GO" id="GO:0008270">
    <property type="term" value="F:zinc ion binding"/>
    <property type="evidence" value="ECO:0007669"/>
    <property type="project" value="InterPro"/>
</dbReference>
<dbReference type="InterPro" id="IPR002711">
    <property type="entry name" value="HNH"/>
</dbReference>
<sequence>MLSSGDYKFIKDADYDDSLITAKDFFDHTESTAFINEALSKAVRCKIFNAWIHANSITVDHIQRKAEGGIENFENAQLAHPYCNSTYKN</sequence>
<dbReference type="Pfam" id="PF01844">
    <property type="entry name" value="HNH"/>
    <property type="match status" value="1"/>
</dbReference>
<dbReference type="CDD" id="cd00085">
    <property type="entry name" value="HNHc"/>
    <property type="match status" value="1"/>
</dbReference>